<reference evidence="1" key="2">
    <citation type="journal article" date="2023" name="IMA Fungus">
        <title>Comparative genomic study of the Penicillium genus elucidates a diverse pangenome and 15 lateral gene transfer events.</title>
        <authorList>
            <person name="Petersen C."/>
            <person name="Sorensen T."/>
            <person name="Nielsen M.R."/>
            <person name="Sondergaard T.E."/>
            <person name="Sorensen J.L."/>
            <person name="Fitzpatrick D.A."/>
            <person name="Frisvad J.C."/>
            <person name="Nielsen K.L."/>
        </authorList>
    </citation>
    <scope>NUCLEOTIDE SEQUENCE</scope>
    <source>
        <strain evidence="1">IBT 23319</strain>
    </source>
</reference>
<dbReference type="Proteomes" id="UP001147733">
    <property type="component" value="Unassembled WGS sequence"/>
</dbReference>
<dbReference type="InterPro" id="IPR018803">
    <property type="entry name" value="Ish1/Msc1-like"/>
</dbReference>
<evidence type="ECO:0000313" key="2">
    <source>
        <dbReference type="Proteomes" id="UP001147733"/>
    </source>
</evidence>
<name>A0A9W9NQ29_PENCI</name>
<reference evidence="1" key="1">
    <citation type="submission" date="2022-11" db="EMBL/GenBank/DDBJ databases">
        <authorList>
            <person name="Petersen C."/>
        </authorList>
    </citation>
    <scope>NUCLEOTIDE SEQUENCE</scope>
    <source>
        <strain evidence="1">IBT 23319</strain>
    </source>
</reference>
<accession>A0A9W9NQ29</accession>
<dbReference type="AlphaFoldDB" id="A0A9W9NQ29"/>
<comment type="caution">
    <text evidence="1">The sequence shown here is derived from an EMBL/GenBank/DDBJ whole genome shotgun (WGS) entry which is preliminary data.</text>
</comment>
<keyword evidence="2" id="KW-1185">Reference proteome</keyword>
<sequence>MPTQLDRALNSKVCYDDIYMLYLASTNYSFQNLFLGTAHFRYSSFSRLSRERSHLTHSAGFAGMVTAVAAWSIWGTDVFPAQDDPKGNPDEWTIDEMKRWLRVRGLLPNDNATREELLERVKANFRIPRTAKPASQ</sequence>
<gene>
    <name evidence="1" type="ORF">N7469_008879</name>
</gene>
<protein>
    <submittedName>
        <fullName evidence="1">Uncharacterized protein</fullName>
    </submittedName>
</protein>
<evidence type="ECO:0000313" key="1">
    <source>
        <dbReference type="EMBL" id="KAJ5222639.1"/>
    </source>
</evidence>
<dbReference type="GeneID" id="81386964"/>
<dbReference type="OrthoDB" id="5341873at2759"/>
<organism evidence="1 2">
    <name type="scientific">Penicillium citrinum</name>
    <dbReference type="NCBI Taxonomy" id="5077"/>
    <lineage>
        <taxon>Eukaryota</taxon>
        <taxon>Fungi</taxon>
        <taxon>Dikarya</taxon>
        <taxon>Ascomycota</taxon>
        <taxon>Pezizomycotina</taxon>
        <taxon>Eurotiomycetes</taxon>
        <taxon>Eurotiomycetidae</taxon>
        <taxon>Eurotiales</taxon>
        <taxon>Aspergillaceae</taxon>
        <taxon>Penicillium</taxon>
    </lineage>
</organism>
<dbReference type="RefSeq" id="XP_056497562.1">
    <property type="nucleotide sequence ID" value="XM_056647797.1"/>
</dbReference>
<proteinExistence type="predicted"/>
<dbReference type="EMBL" id="JAPQKT010000008">
    <property type="protein sequence ID" value="KAJ5222639.1"/>
    <property type="molecule type" value="Genomic_DNA"/>
</dbReference>
<dbReference type="Pfam" id="PF10281">
    <property type="entry name" value="Ish1"/>
    <property type="match status" value="1"/>
</dbReference>